<comment type="caution">
    <text evidence="2">The sequence shown here is derived from an EMBL/GenBank/DDBJ whole genome shotgun (WGS) entry which is preliminary data.</text>
</comment>
<reference evidence="2 3" key="1">
    <citation type="submission" date="2020-02" db="EMBL/GenBank/DDBJ databases">
        <title>Genome sequences of Thiorhodococcus mannitoliphagus and Thiorhodococcus minor, purple sulfur photosynthetic bacteria in the gammaproteobacterial family, Chromatiaceae.</title>
        <authorList>
            <person name="Aviles F.A."/>
            <person name="Meyer T.E."/>
            <person name="Kyndt J.A."/>
        </authorList>
    </citation>
    <scope>NUCLEOTIDE SEQUENCE [LARGE SCALE GENOMIC DNA]</scope>
    <source>
        <strain evidence="2 3">DSM 11518</strain>
    </source>
</reference>
<dbReference type="AlphaFoldDB" id="A0A6M0K3R5"/>
<name>A0A6M0K3R5_9GAMM</name>
<feature type="transmembrane region" description="Helical" evidence="1">
    <location>
        <begin position="75"/>
        <end position="103"/>
    </location>
</feature>
<keyword evidence="1" id="KW-1133">Transmembrane helix</keyword>
<dbReference type="RefSeq" id="WP_164455139.1">
    <property type="nucleotide sequence ID" value="NZ_JAAIJQ010000089.1"/>
</dbReference>
<feature type="transmembrane region" description="Helical" evidence="1">
    <location>
        <begin position="165"/>
        <end position="195"/>
    </location>
</feature>
<sequence>MIQSVARAALTPSAILLVLANMVPLVGVLFWDWSVFVVLLLFWMENVVYGVLNIPRILLSQGGGTEGPVALVGKLLVTLVFCIHYGIFTTVHGVFVVVMFGGPSDDLTAIGPSPMWHEITANQLQWVIVPLVVSHAFSFLENYIGKGEYRTTTLSQAMNAPYSRVIALHITILFGGFLVMSLGDPVIGVVLLVVLKTIMDLRSHIAAHRRSGASQEPAPQA</sequence>
<evidence type="ECO:0000313" key="3">
    <source>
        <dbReference type="Proteomes" id="UP000483379"/>
    </source>
</evidence>
<keyword evidence="1" id="KW-0472">Membrane</keyword>
<proteinExistence type="predicted"/>
<organism evidence="2 3">
    <name type="scientific">Thiorhodococcus minor</name>
    <dbReference type="NCBI Taxonomy" id="57489"/>
    <lineage>
        <taxon>Bacteria</taxon>
        <taxon>Pseudomonadati</taxon>
        <taxon>Pseudomonadota</taxon>
        <taxon>Gammaproteobacteria</taxon>
        <taxon>Chromatiales</taxon>
        <taxon>Chromatiaceae</taxon>
        <taxon>Thiorhodococcus</taxon>
    </lineage>
</organism>
<evidence type="ECO:0000313" key="2">
    <source>
        <dbReference type="EMBL" id="NEV64416.1"/>
    </source>
</evidence>
<dbReference type="Proteomes" id="UP000483379">
    <property type="component" value="Unassembled WGS sequence"/>
</dbReference>
<feature type="transmembrane region" description="Helical" evidence="1">
    <location>
        <begin position="30"/>
        <end position="54"/>
    </location>
</feature>
<protein>
    <submittedName>
        <fullName evidence="2">Uncharacterized protein</fullName>
    </submittedName>
</protein>
<gene>
    <name evidence="2" type="ORF">G3446_21470</name>
</gene>
<keyword evidence="3" id="KW-1185">Reference proteome</keyword>
<feature type="transmembrane region" description="Helical" evidence="1">
    <location>
        <begin position="123"/>
        <end position="144"/>
    </location>
</feature>
<dbReference type="EMBL" id="JAAIJQ010000089">
    <property type="protein sequence ID" value="NEV64416.1"/>
    <property type="molecule type" value="Genomic_DNA"/>
</dbReference>
<dbReference type="InterPro" id="IPR045466">
    <property type="entry name" value="DUF6498"/>
</dbReference>
<evidence type="ECO:0000256" key="1">
    <source>
        <dbReference type="SAM" id="Phobius"/>
    </source>
</evidence>
<accession>A0A6M0K3R5</accession>
<dbReference type="Pfam" id="PF20108">
    <property type="entry name" value="DUF6498"/>
    <property type="match status" value="1"/>
</dbReference>
<keyword evidence="1" id="KW-0812">Transmembrane</keyword>